<feature type="domain" description="tRNA intron endonuclease catalytic" evidence="7">
    <location>
        <begin position="201"/>
        <end position="271"/>
    </location>
</feature>
<dbReference type="InterPro" id="IPR006677">
    <property type="entry name" value="tRNA_intron_Endonuc_cat-like"/>
</dbReference>
<dbReference type="Pfam" id="PF26577">
    <property type="entry name" value="TSEN34_N"/>
    <property type="match status" value="1"/>
</dbReference>
<dbReference type="Pfam" id="PF01974">
    <property type="entry name" value="tRNA_int_endo"/>
    <property type="match status" value="1"/>
</dbReference>
<keyword evidence="2 5" id="KW-0819">tRNA processing</keyword>
<dbReference type="GO" id="GO:0000214">
    <property type="term" value="C:tRNA-intron endonuclease complex"/>
    <property type="evidence" value="ECO:0007669"/>
    <property type="project" value="UniProtKB-UniRule"/>
</dbReference>
<proteinExistence type="inferred from homology"/>
<dbReference type="InParanoid" id="C4JDN0"/>
<evidence type="ECO:0000313" key="9">
    <source>
        <dbReference type="EMBL" id="EEP75815.1"/>
    </source>
</evidence>
<dbReference type="PIRSF" id="PIRSF017250">
    <property type="entry name" value="tRNA_splic_SEN34"/>
    <property type="match status" value="1"/>
</dbReference>
<dbReference type="FunFam" id="3.40.1350.10:FF:000008">
    <property type="entry name" value="tRNA-splicing endonuclease subunit Sen34"/>
    <property type="match status" value="1"/>
</dbReference>
<feature type="domain" description="TSEN34 N-terminal" evidence="8">
    <location>
        <begin position="9"/>
        <end position="78"/>
    </location>
</feature>
<dbReference type="RefSeq" id="XP_002541148.1">
    <property type="nucleotide sequence ID" value="XM_002541102.1"/>
</dbReference>
<dbReference type="InterPro" id="IPR036167">
    <property type="entry name" value="tRNA_intron_Endo_cat-like_sf"/>
</dbReference>
<dbReference type="EMBL" id="CH476615">
    <property type="protein sequence ID" value="EEP75815.1"/>
    <property type="molecule type" value="Genomic_DNA"/>
</dbReference>
<dbReference type="InterPro" id="IPR059049">
    <property type="entry name" value="TSEN34_N"/>
</dbReference>
<keyword evidence="10" id="KW-1185">Reference proteome</keyword>
<sequence>MDDPPKLPIPISFIAGQYFLFSAQAIAYLRREHHICGVLTGTLPQIPQQNIFLGLPLELMPEEARLLVEKNVAYLVDDAKAHVEGMTALADEDRRRYMHNLEQEGHRAALVQSTKKELLKETALKKSKKANQISSVDVQQDEPGRTEESLFGHVDASTNEITAPSPSIPGIPLGVTPADSLALFPKPPPLDEGHLPKIPSSYPLYAYLHSEGYFLSPGLRFGCQYMAYPGDPLRFHSHFLVVASEWDEEIDLMDLVVGGRLGTGVKKGYLIGGQVPPDENSQSPSARSVKTFSLEWAGM</sequence>
<evidence type="ECO:0000259" key="7">
    <source>
        <dbReference type="Pfam" id="PF01974"/>
    </source>
</evidence>
<dbReference type="Gene3D" id="3.40.1350.10">
    <property type="match status" value="1"/>
</dbReference>
<evidence type="ECO:0000256" key="1">
    <source>
        <dbReference type="ARBA" id="ARBA00008078"/>
    </source>
</evidence>
<dbReference type="OrthoDB" id="48041at2759"/>
<dbReference type="eggNOG" id="KOG4133">
    <property type="taxonomic scope" value="Eukaryota"/>
</dbReference>
<dbReference type="FunCoup" id="C4JDN0">
    <property type="interactions" value="122"/>
</dbReference>
<dbReference type="EC" id="4.6.1.16" evidence="5"/>
<comment type="function">
    <text evidence="4">Constitutes one of the two catalytic subunit of the tRNA-splicing endonuclease complex, a complex responsible for identification and cleavage of the splice sites in pre-tRNA. It cleaves pre-tRNA at the 5'- and 3'-splice sites to release the intron. The products are an intron and two tRNA half-molecules bearing 2',3'-cyclic phosphate and 5'-OH termini. There are no conserved sequences at the splice sites, but the intron is invariably located at the same site in the gene, placing the splice sites an invariant distance from the constant structural features of the tRNA body. It probably carries the active site for 3'-splice site cleavage.</text>
</comment>
<evidence type="ECO:0000256" key="3">
    <source>
        <dbReference type="ARBA" id="ARBA00023239"/>
    </source>
</evidence>
<dbReference type="OMA" id="RTFSLEW"/>
<evidence type="ECO:0000256" key="6">
    <source>
        <dbReference type="PIRSR" id="PIRSR017250-50"/>
    </source>
</evidence>
<dbReference type="KEGG" id="ure:UREG_00662"/>
<reference evidence="10" key="1">
    <citation type="journal article" date="2009" name="Genome Res.">
        <title>Comparative genomic analyses of the human fungal pathogens Coccidioides and their relatives.</title>
        <authorList>
            <person name="Sharpton T.J."/>
            <person name="Stajich J.E."/>
            <person name="Rounsley S.D."/>
            <person name="Gardner M.J."/>
            <person name="Wortman J.R."/>
            <person name="Jordar V.S."/>
            <person name="Maiti R."/>
            <person name="Kodira C.D."/>
            <person name="Neafsey D.E."/>
            <person name="Zeng Q."/>
            <person name="Hung C.-Y."/>
            <person name="McMahan C."/>
            <person name="Muszewska A."/>
            <person name="Grynberg M."/>
            <person name="Mandel M.A."/>
            <person name="Kellner E.M."/>
            <person name="Barker B.M."/>
            <person name="Galgiani J.N."/>
            <person name="Orbach M.J."/>
            <person name="Kirkland T.N."/>
            <person name="Cole G.T."/>
            <person name="Henn M.R."/>
            <person name="Birren B.W."/>
            <person name="Taylor J.W."/>
        </authorList>
    </citation>
    <scope>NUCLEOTIDE SEQUENCE [LARGE SCALE GENOMIC DNA]</scope>
    <source>
        <strain evidence="10">UAMH 1704</strain>
    </source>
</reference>
<evidence type="ECO:0000259" key="8">
    <source>
        <dbReference type="Pfam" id="PF26577"/>
    </source>
</evidence>
<dbReference type="AlphaFoldDB" id="C4JDN0"/>
<dbReference type="SUPFAM" id="SSF53032">
    <property type="entry name" value="tRNA-intron endonuclease catalytic domain-like"/>
    <property type="match status" value="1"/>
</dbReference>
<dbReference type="Proteomes" id="UP000002058">
    <property type="component" value="Unassembled WGS sequence"/>
</dbReference>
<gene>
    <name evidence="9" type="ORF">UREG_00662</name>
</gene>
<dbReference type="GO" id="GO:0003676">
    <property type="term" value="F:nucleic acid binding"/>
    <property type="evidence" value="ECO:0007669"/>
    <property type="project" value="InterPro"/>
</dbReference>
<dbReference type="VEuPathDB" id="FungiDB:UREG_00662"/>
<feature type="active site" evidence="6">
    <location>
        <position position="267"/>
    </location>
</feature>
<evidence type="ECO:0000256" key="5">
    <source>
        <dbReference type="PIRNR" id="PIRNR017250"/>
    </source>
</evidence>
<dbReference type="CDD" id="cd22363">
    <property type="entry name" value="tRNA-intron_lyase_C"/>
    <property type="match status" value="1"/>
</dbReference>
<dbReference type="HOGENOM" id="CLU_049366_0_0_1"/>
<dbReference type="GO" id="GO:0000213">
    <property type="term" value="F:tRNA-intron lyase activity"/>
    <property type="evidence" value="ECO:0007669"/>
    <property type="project" value="UniProtKB-UniRule"/>
</dbReference>
<evidence type="ECO:0000256" key="4">
    <source>
        <dbReference type="ARBA" id="ARBA00059865"/>
    </source>
</evidence>
<feature type="active site" evidence="6">
    <location>
        <position position="236"/>
    </location>
</feature>
<name>C4JDN0_UNCRE</name>
<dbReference type="PANTHER" id="PTHR13070:SF0">
    <property type="entry name" value="TRNA-SPLICING ENDONUCLEASE SUBUNIT SEN34"/>
    <property type="match status" value="1"/>
</dbReference>
<dbReference type="PANTHER" id="PTHR13070">
    <property type="entry name" value="TRNA-SPLICING ENDONUCLEASE SUBUNIT SEN34-RELATED"/>
    <property type="match status" value="1"/>
</dbReference>
<dbReference type="InterPro" id="IPR011856">
    <property type="entry name" value="tRNA_endonuc-like_dom_sf"/>
</dbReference>
<dbReference type="InterPro" id="IPR016690">
    <property type="entry name" value="TSEN34"/>
</dbReference>
<evidence type="ECO:0000313" key="10">
    <source>
        <dbReference type="Proteomes" id="UP000002058"/>
    </source>
</evidence>
<evidence type="ECO:0000256" key="2">
    <source>
        <dbReference type="ARBA" id="ARBA00022694"/>
    </source>
</evidence>
<comment type="similarity">
    <text evidence="1 5">Belongs to the tRNA-intron endonuclease family.</text>
</comment>
<dbReference type="GeneID" id="8438683"/>
<protein>
    <recommendedName>
        <fullName evidence="5">tRNA-splicing endonuclease subunit Sen34</fullName>
        <ecNumber evidence="5">4.6.1.16</ecNumber>
    </recommendedName>
</protein>
<dbReference type="GO" id="GO:0000379">
    <property type="term" value="P:tRNA-type intron splice site recognition and cleavage"/>
    <property type="evidence" value="ECO:0007669"/>
    <property type="project" value="UniProtKB-UniRule"/>
</dbReference>
<keyword evidence="3 5" id="KW-0456">Lyase</keyword>
<accession>C4JDN0</accession>
<dbReference type="STRING" id="336963.C4JDN0"/>
<organism evidence="9 10">
    <name type="scientific">Uncinocarpus reesii (strain UAMH 1704)</name>
    <dbReference type="NCBI Taxonomy" id="336963"/>
    <lineage>
        <taxon>Eukaryota</taxon>
        <taxon>Fungi</taxon>
        <taxon>Dikarya</taxon>
        <taxon>Ascomycota</taxon>
        <taxon>Pezizomycotina</taxon>
        <taxon>Eurotiomycetes</taxon>
        <taxon>Eurotiomycetidae</taxon>
        <taxon>Onygenales</taxon>
        <taxon>Onygenaceae</taxon>
        <taxon>Uncinocarpus</taxon>
    </lineage>
</organism>
<feature type="active site" evidence="6">
    <location>
        <position position="228"/>
    </location>
</feature>